<sequence>MFTNVQNVCSARARSQMRLLRWCDWSFVKKEVLALKTMFMWLQLRNSDFVCSAQSIFILVLPS</sequence>
<dbReference type="WBParaSite" id="MCU_010568-RA">
    <property type="protein sequence ID" value="MCU_010568-RA"/>
    <property type="gene ID" value="MCU_010568"/>
</dbReference>
<reference evidence="1" key="1">
    <citation type="submission" date="2019-11" db="UniProtKB">
        <authorList>
            <consortium name="WormBaseParasite"/>
        </authorList>
    </citation>
    <scope>IDENTIFICATION</scope>
</reference>
<name>A0A5K3FU03_MESCO</name>
<organism evidence="1">
    <name type="scientific">Mesocestoides corti</name>
    <name type="common">Flatworm</name>
    <dbReference type="NCBI Taxonomy" id="53468"/>
    <lineage>
        <taxon>Eukaryota</taxon>
        <taxon>Metazoa</taxon>
        <taxon>Spiralia</taxon>
        <taxon>Lophotrochozoa</taxon>
        <taxon>Platyhelminthes</taxon>
        <taxon>Cestoda</taxon>
        <taxon>Eucestoda</taxon>
        <taxon>Cyclophyllidea</taxon>
        <taxon>Mesocestoididae</taxon>
        <taxon>Mesocestoides</taxon>
    </lineage>
</organism>
<dbReference type="AlphaFoldDB" id="A0A5K3FU03"/>
<protein>
    <submittedName>
        <fullName evidence="1">Ovule protein</fullName>
    </submittedName>
</protein>
<accession>A0A5K3FU03</accession>
<proteinExistence type="predicted"/>
<evidence type="ECO:0000313" key="1">
    <source>
        <dbReference type="WBParaSite" id="MCU_010568-RA"/>
    </source>
</evidence>